<dbReference type="Proteomes" id="UP000322887">
    <property type="component" value="Chromosome"/>
</dbReference>
<protein>
    <submittedName>
        <fullName evidence="1">Uncharacterized protein</fullName>
    </submittedName>
</protein>
<evidence type="ECO:0000313" key="2">
    <source>
        <dbReference type="Proteomes" id="UP000322887"/>
    </source>
</evidence>
<name>A0ABX5YJI0_9PLAN</name>
<keyword evidence="2" id="KW-1185">Reference proteome</keyword>
<evidence type="ECO:0000313" key="1">
    <source>
        <dbReference type="EMBL" id="QEG15809.1"/>
    </source>
</evidence>
<dbReference type="EMBL" id="CP042910">
    <property type="protein sequence ID" value="QEG15809.1"/>
    <property type="molecule type" value="Genomic_DNA"/>
</dbReference>
<gene>
    <name evidence="1" type="ORF">GmarT_16520</name>
</gene>
<proteinExistence type="predicted"/>
<reference evidence="1 2" key="1">
    <citation type="submission" date="2019-08" db="EMBL/GenBank/DDBJ databases">
        <title>Deep-cultivation of Planctomycetes and their phenomic and genomic characterization uncovers novel biology.</title>
        <authorList>
            <person name="Wiegand S."/>
            <person name="Jogler M."/>
            <person name="Boedeker C."/>
            <person name="Pinto D."/>
            <person name="Vollmers J."/>
            <person name="Rivas-Marin E."/>
            <person name="Kohn T."/>
            <person name="Peeters S.H."/>
            <person name="Heuer A."/>
            <person name="Rast P."/>
            <person name="Oberbeckmann S."/>
            <person name="Bunk B."/>
            <person name="Jeske O."/>
            <person name="Meyerdierks A."/>
            <person name="Storesund J.E."/>
            <person name="Kallscheuer N."/>
            <person name="Luecker S."/>
            <person name="Lage O.M."/>
            <person name="Pohl T."/>
            <person name="Merkel B.J."/>
            <person name="Hornburger P."/>
            <person name="Mueller R.-W."/>
            <person name="Bruemmer F."/>
            <person name="Labrenz M."/>
            <person name="Spormann A.M."/>
            <person name="Op den Camp H."/>
            <person name="Overmann J."/>
            <person name="Amann R."/>
            <person name="Jetten M.S.M."/>
            <person name="Mascher T."/>
            <person name="Medema M.H."/>
            <person name="Devos D.P."/>
            <person name="Kaster A.-K."/>
            <person name="Ovreas L."/>
            <person name="Rohde M."/>
            <person name="Galperin M.Y."/>
            <person name="Jogler C."/>
        </authorList>
    </citation>
    <scope>NUCLEOTIDE SEQUENCE [LARGE SCALE GENOMIC DNA]</scope>
    <source>
        <strain evidence="1 2">DSM 8797</strain>
    </source>
</reference>
<accession>A0ABX5YJI0</accession>
<sequence length="44" mass="5094">MNIRFIKGSSWTMDAADQKTMDQKIVLKTVASFTQRLQVHVNRV</sequence>
<organism evidence="1 2">
    <name type="scientific">Gimesia maris</name>
    <dbReference type="NCBI Taxonomy" id="122"/>
    <lineage>
        <taxon>Bacteria</taxon>
        <taxon>Pseudomonadati</taxon>
        <taxon>Planctomycetota</taxon>
        <taxon>Planctomycetia</taxon>
        <taxon>Planctomycetales</taxon>
        <taxon>Planctomycetaceae</taxon>
        <taxon>Gimesia</taxon>
    </lineage>
</organism>